<reference evidence="1 2" key="1">
    <citation type="submission" date="2016-11" db="EMBL/GenBank/DDBJ databases">
        <authorList>
            <person name="Jaros S."/>
            <person name="Januszkiewicz K."/>
            <person name="Wedrychowicz H."/>
        </authorList>
    </citation>
    <scope>NUCLEOTIDE SEQUENCE [LARGE SCALE GENOMIC DNA]</scope>
    <source>
        <strain evidence="1">NVI 5450</strain>
    </source>
</reference>
<accession>A0A1L0BSM6</accession>
<organism evidence="1 2">
    <name type="scientific">Moritella viscosa</name>
    <dbReference type="NCBI Taxonomy" id="80854"/>
    <lineage>
        <taxon>Bacteria</taxon>
        <taxon>Pseudomonadati</taxon>
        <taxon>Pseudomonadota</taxon>
        <taxon>Gammaproteobacteria</taxon>
        <taxon>Alteromonadales</taxon>
        <taxon>Moritellaceae</taxon>
        <taxon>Moritella</taxon>
    </lineage>
</organism>
<protein>
    <submittedName>
        <fullName evidence="1">Cell division protein</fullName>
    </submittedName>
</protein>
<keyword evidence="1" id="KW-0131">Cell cycle</keyword>
<dbReference type="GO" id="GO:0051301">
    <property type="term" value="P:cell division"/>
    <property type="evidence" value="ECO:0007669"/>
    <property type="project" value="UniProtKB-KW"/>
</dbReference>
<dbReference type="EMBL" id="FPLD01000087">
    <property type="protein sequence ID" value="SGZ07964.1"/>
    <property type="molecule type" value="Genomic_DNA"/>
</dbReference>
<gene>
    <name evidence="1" type="ORF">NVI5450_3267</name>
</gene>
<dbReference type="Proteomes" id="UP000183794">
    <property type="component" value="Unassembled WGS sequence"/>
</dbReference>
<sequence length="115" mass="13117">MVDWAILLVKVCLIPTTLVTCSSSVTSLFTSCSDEKADVEVARRVITRYCGFNDKLIALDSLDLSILHPILMLIYGNDIIFVRFSMMRDAYRTTHCLFLLDSFLYCLQNLSFPNH</sequence>
<name>A0A1L0BSM6_9GAMM</name>
<evidence type="ECO:0000313" key="1">
    <source>
        <dbReference type="EMBL" id="SGZ07964.1"/>
    </source>
</evidence>
<evidence type="ECO:0000313" key="2">
    <source>
        <dbReference type="Proteomes" id="UP000183794"/>
    </source>
</evidence>
<dbReference type="AlphaFoldDB" id="A0A1L0BSM6"/>
<keyword evidence="1" id="KW-0132">Cell division</keyword>
<proteinExistence type="predicted"/>